<keyword evidence="3 9" id="KW-0813">Transport</keyword>
<dbReference type="SUPFAM" id="SSF82714">
    <property type="entry name" value="Multidrug efflux transporter AcrB TolC docking domain, DN and DC subdomains"/>
    <property type="match status" value="2"/>
</dbReference>
<feature type="transmembrane region" description="Helical" evidence="9">
    <location>
        <begin position="999"/>
        <end position="1025"/>
    </location>
</feature>
<evidence type="ECO:0000256" key="4">
    <source>
        <dbReference type="ARBA" id="ARBA00022475"/>
    </source>
</evidence>
<evidence type="ECO:0000313" key="10">
    <source>
        <dbReference type="EMBL" id="KZD23263.1"/>
    </source>
</evidence>
<evidence type="ECO:0000256" key="8">
    <source>
        <dbReference type="ARBA" id="ARBA00023136"/>
    </source>
</evidence>
<sequence>MSHFFIKRPIFAWVLAILIMFGGLLAILGLPIAQYPQIAPTVITISATYPGANAQTAENSVTKVIEQNMTGVDYLQYMSSYSTSTGTVQISITFSNEANPDIAQVQVQNKLQLAMPLLPQVVQQQGLRVVKSSSSFLMVLGFVSENGSMTASDIADYVASSINEPISRVSGVGQVQLFGAEYAMRIWLDADKLAKYNLMPSDVTAAITAQNTQVTAGQLGGLPAVDGQQLNATITSQSRLQTIEQFNDVILRTSTSGQTVRIKDVARVELGSKSYDAVARYNGKPAAGMGISLATGANAVATSEGVKVRINQLTANMPAGLKVIYPYDTTPFVKLSIEKVVHTLFEAIVLVFIVMFVFLQSWRATIIPTIAVPVVLLGTFGVLSIAGYSINTLTMFAMVLAIGLLVDDAIVVVENVERVMEEEGLSPREATEKSMHEITGALVGIGVVLSAVFIPMAFFSGSVGIIYRQFALTIVSAMVLSVLVALILTPALCATILKKPEKGHGQKRGFFGWFNRNFDRTANGYEKTTGAVVRRPAAALIAFVAVVAGMVLLFVRLPSSFLPDEDQGTLISLIQLPVGATAGRTLDVIKQVEHQFMENEKDTVQGVFAVRGFSFAGQGQNVGLAFVSLKPFAERADHAKSAQAIAGRAMAVFSKIRDAMAFTVLPPSLPGFGNASGFDFYLQDSGGAGHEELLKTRNQLLGQLAGDKRIAQSRPNGQDDTPQFNLDIDQPKATALGINLTDLNTTLSAAWGGSYVNDFIDRGRVKQVYVQGDAPFRMGTTDIGRWYVRNNSGSMVPFTAFASERWSYGSPRLERYNGVAAVQIQGQASPGTSSGTAMAAVDEQVKKLPAGYTHEWTGLSFQERLTGSQTLYLYAISVLIVFLCLAALYESWSIPFAVMLSVPIGILGALAAATMFGQANDVYFQVGLLTTIGLSAKNAILIVEFAIEQQAAGKSLVEATLHAARQRLRPILMTSLAFVLGVLPLAMATGAGSASQNAIGIGVAGGMVTATVLGIFFVPVLYVLVQRLFPGRKKDEKPQANEHPIASPAE</sequence>
<dbReference type="FunFam" id="3.30.2090.10:FF:000002">
    <property type="entry name" value="Efflux pump membrane transporter"/>
    <property type="match status" value="1"/>
</dbReference>
<dbReference type="FunFam" id="3.30.2090.10:FF:000001">
    <property type="entry name" value="Efflux pump membrane transporter"/>
    <property type="match status" value="1"/>
</dbReference>
<dbReference type="Gene3D" id="3.30.70.1430">
    <property type="entry name" value="Multidrug efflux transporter AcrB pore domain"/>
    <property type="match status" value="2"/>
</dbReference>
<dbReference type="Gene3D" id="3.30.2090.10">
    <property type="entry name" value="Multidrug efflux transporter AcrB TolC docking domain, DN and DC subdomains"/>
    <property type="match status" value="2"/>
</dbReference>
<accession>A0A163ZBM8</accession>
<dbReference type="FunFam" id="3.30.70.1430:FF:000002">
    <property type="entry name" value="Efflux pump membrane transporter"/>
    <property type="match status" value="1"/>
</dbReference>
<feature type="transmembrane region" description="Helical" evidence="9">
    <location>
        <begin position="896"/>
        <end position="916"/>
    </location>
</feature>
<feature type="transmembrane region" description="Helical" evidence="9">
    <location>
        <begin position="12"/>
        <end position="33"/>
    </location>
</feature>
<dbReference type="STRING" id="943830.A4A58_07750"/>
<dbReference type="Gene3D" id="1.20.1640.10">
    <property type="entry name" value="Multidrug efflux transporter AcrB transmembrane domain"/>
    <property type="match status" value="2"/>
</dbReference>
<comment type="caution">
    <text evidence="9">Lacks conserved residue(s) required for the propagation of feature annotation.</text>
</comment>
<dbReference type="SUPFAM" id="SSF82866">
    <property type="entry name" value="Multidrug efflux transporter AcrB transmembrane domain"/>
    <property type="match status" value="2"/>
</dbReference>
<dbReference type="GO" id="GO:0009636">
    <property type="term" value="P:response to toxic substance"/>
    <property type="evidence" value="ECO:0007669"/>
    <property type="project" value="UniProtKB-ARBA"/>
</dbReference>
<evidence type="ECO:0000256" key="3">
    <source>
        <dbReference type="ARBA" id="ARBA00022448"/>
    </source>
</evidence>
<dbReference type="InterPro" id="IPR001036">
    <property type="entry name" value="Acrflvin-R"/>
</dbReference>
<evidence type="ECO:0000256" key="2">
    <source>
        <dbReference type="ARBA" id="ARBA00010942"/>
    </source>
</evidence>
<keyword evidence="6 9" id="KW-0812">Transmembrane</keyword>
<evidence type="ECO:0000256" key="6">
    <source>
        <dbReference type="ARBA" id="ARBA00022692"/>
    </source>
</evidence>
<protein>
    <recommendedName>
        <fullName evidence="9">Efflux pump membrane transporter</fullName>
    </recommendedName>
</protein>
<evidence type="ECO:0000256" key="5">
    <source>
        <dbReference type="ARBA" id="ARBA00022519"/>
    </source>
</evidence>
<dbReference type="InterPro" id="IPR027463">
    <property type="entry name" value="AcrB_DN_DC_subdom"/>
</dbReference>
<reference evidence="10 11" key="1">
    <citation type="submission" date="2016-03" db="EMBL/GenBank/DDBJ databases">
        <title>Microsymbionts genomes from the relict species Vavilovia formosa (Stev.) Fed.</title>
        <authorList>
            <person name="Kopat V."/>
            <person name="Chirak E."/>
            <person name="Kimeklis A."/>
            <person name="Andronov E."/>
        </authorList>
    </citation>
    <scope>NUCLEOTIDE SEQUENCE [LARGE SCALE GENOMIC DNA]</scope>
    <source>
        <strain evidence="10 11">Vaf07</strain>
    </source>
</reference>
<comment type="subcellular location">
    <subcellularLocation>
        <location evidence="1 9">Cell inner membrane</location>
        <topology evidence="1 9">Multi-pass membrane protein</topology>
    </subcellularLocation>
</comment>
<evidence type="ECO:0000256" key="7">
    <source>
        <dbReference type="ARBA" id="ARBA00022989"/>
    </source>
</evidence>
<organism evidence="10 11">
    <name type="scientific">Tardiphaga robiniae</name>
    <dbReference type="NCBI Taxonomy" id="943830"/>
    <lineage>
        <taxon>Bacteria</taxon>
        <taxon>Pseudomonadati</taxon>
        <taxon>Pseudomonadota</taxon>
        <taxon>Alphaproteobacteria</taxon>
        <taxon>Hyphomicrobiales</taxon>
        <taxon>Nitrobacteraceae</taxon>
        <taxon>Tardiphaga</taxon>
    </lineage>
</organism>
<dbReference type="PANTHER" id="PTHR32063:SF13">
    <property type="entry name" value="MULTIDRUG EFFLUX PUMP SUBUNIT ACRB-RELATED"/>
    <property type="match status" value="1"/>
</dbReference>
<name>A0A163ZBM8_9BRAD</name>
<feature type="transmembrane region" description="Helical" evidence="9">
    <location>
        <begin position="922"/>
        <end position="947"/>
    </location>
</feature>
<dbReference type="PANTHER" id="PTHR32063">
    <property type="match status" value="1"/>
</dbReference>
<feature type="transmembrane region" description="Helical" evidence="9">
    <location>
        <begin position="438"/>
        <end position="458"/>
    </location>
</feature>
<dbReference type="InterPro" id="IPR004764">
    <property type="entry name" value="MdtF-like"/>
</dbReference>
<dbReference type="NCBIfam" id="NF000282">
    <property type="entry name" value="RND_permease_1"/>
    <property type="match status" value="1"/>
</dbReference>
<dbReference type="EMBL" id="LVYV01000012">
    <property type="protein sequence ID" value="KZD23263.1"/>
    <property type="molecule type" value="Genomic_DNA"/>
</dbReference>
<dbReference type="FunFam" id="3.30.70.1430:FF:000001">
    <property type="entry name" value="Efflux pump membrane transporter"/>
    <property type="match status" value="1"/>
</dbReference>
<dbReference type="GO" id="GO:0015562">
    <property type="term" value="F:efflux transmembrane transporter activity"/>
    <property type="evidence" value="ECO:0007669"/>
    <property type="project" value="InterPro"/>
</dbReference>
<feature type="transmembrane region" description="Helical" evidence="9">
    <location>
        <begin position="537"/>
        <end position="557"/>
    </location>
</feature>
<feature type="transmembrane region" description="Helical" evidence="9">
    <location>
        <begin position="968"/>
        <end position="987"/>
    </location>
</feature>
<dbReference type="FunFam" id="1.20.1640.10:FF:000001">
    <property type="entry name" value="Efflux pump membrane transporter"/>
    <property type="match status" value="1"/>
</dbReference>
<dbReference type="OrthoDB" id="9807350at2"/>
<dbReference type="GO" id="GO:0005886">
    <property type="term" value="C:plasma membrane"/>
    <property type="evidence" value="ECO:0007669"/>
    <property type="project" value="UniProtKB-SubCell"/>
</dbReference>
<dbReference type="AlphaFoldDB" id="A0A163ZBM8"/>
<proteinExistence type="inferred from homology"/>
<comment type="similarity">
    <text evidence="2 9">Belongs to the resistance-nodulation-cell division (RND) (TC 2.A.6) family.</text>
</comment>
<dbReference type="GO" id="GO:0042910">
    <property type="term" value="F:xenobiotic transmembrane transporter activity"/>
    <property type="evidence" value="ECO:0007669"/>
    <property type="project" value="TreeGrafter"/>
</dbReference>
<keyword evidence="5 9" id="KW-0997">Cell inner membrane</keyword>
<evidence type="ECO:0000256" key="9">
    <source>
        <dbReference type="RuleBase" id="RU364070"/>
    </source>
</evidence>
<dbReference type="Gene3D" id="3.30.70.1320">
    <property type="entry name" value="Multidrug efflux transporter AcrB pore domain like"/>
    <property type="match status" value="1"/>
</dbReference>
<dbReference type="SUPFAM" id="SSF82693">
    <property type="entry name" value="Multidrug efflux transporter AcrB pore domain, PN1, PN2, PC1 and PC2 subdomains"/>
    <property type="match status" value="4"/>
</dbReference>
<gene>
    <name evidence="10" type="ORF">A4A58_07750</name>
</gene>
<dbReference type="PRINTS" id="PR00702">
    <property type="entry name" value="ACRIFLAVINRP"/>
</dbReference>
<feature type="transmembrane region" description="Helical" evidence="9">
    <location>
        <begin position="366"/>
        <end position="390"/>
    </location>
</feature>
<keyword evidence="11" id="KW-1185">Reference proteome</keyword>
<dbReference type="NCBIfam" id="TIGR00915">
    <property type="entry name" value="2A0602"/>
    <property type="match status" value="1"/>
</dbReference>
<evidence type="ECO:0000256" key="1">
    <source>
        <dbReference type="ARBA" id="ARBA00004429"/>
    </source>
</evidence>
<dbReference type="Gene3D" id="3.30.70.1440">
    <property type="entry name" value="Multidrug efflux transporter AcrB pore domain"/>
    <property type="match status" value="1"/>
</dbReference>
<feature type="transmembrane region" description="Helical" evidence="9">
    <location>
        <begin position="470"/>
        <end position="497"/>
    </location>
</feature>
<keyword evidence="8 9" id="KW-0472">Membrane</keyword>
<feature type="transmembrane region" description="Helical" evidence="9">
    <location>
        <begin position="871"/>
        <end position="889"/>
    </location>
</feature>
<keyword evidence="4" id="KW-1003">Cell membrane</keyword>
<feature type="transmembrane region" description="Helical" evidence="9">
    <location>
        <begin position="340"/>
        <end position="359"/>
    </location>
</feature>
<keyword evidence="7 9" id="KW-1133">Transmembrane helix</keyword>
<dbReference type="Proteomes" id="UP000076574">
    <property type="component" value="Unassembled WGS sequence"/>
</dbReference>
<dbReference type="RefSeq" id="WP_068733481.1">
    <property type="nucleotide sequence ID" value="NZ_LVYV01000012.1"/>
</dbReference>
<evidence type="ECO:0000313" key="11">
    <source>
        <dbReference type="Proteomes" id="UP000076574"/>
    </source>
</evidence>
<dbReference type="Pfam" id="PF00873">
    <property type="entry name" value="ACR_tran"/>
    <property type="match status" value="1"/>
</dbReference>
<comment type="caution">
    <text evidence="10">The sequence shown here is derived from an EMBL/GenBank/DDBJ whole genome shotgun (WGS) entry which is preliminary data.</text>
</comment>